<dbReference type="GO" id="GO:0000139">
    <property type="term" value="C:Golgi membrane"/>
    <property type="evidence" value="ECO:0007669"/>
    <property type="project" value="InterPro"/>
</dbReference>
<accession>A0A5J5EF60</accession>
<evidence type="ECO:0000256" key="2">
    <source>
        <dbReference type="SAM" id="MobiDB-lite"/>
    </source>
</evidence>
<name>A0A5J5EF60_9PEZI</name>
<evidence type="ECO:0000313" key="4">
    <source>
        <dbReference type="EMBL" id="KAA8893358.1"/>
    </source>
</evidence>
<keyword evidence="5" id="KW-1185">Reference proteome</keyword>
<evidence type="ECO:0000313" key="5">
    <source>
        <dbReference type="Proteomes" id="UP000326924"/>
    </source>
</evidence>
<feature type="domain" description="CASP C-terminal" evidence="3">
    <location>
        <begin position="73"/>
        <end position="145"/>
    </location>
</feature>
<organism evidence="4 5">
    <name type="scientific">Sphaerosporella brunnea</name>
    <dbReference type="NCBI Taxonomy" id="1250544"/>
    <lineage>
        <taxon>Eukaryota</taxon>
        <taxon>Fungi</taxon>
        <taxon>Dikarya</taxon>
        <taxon>Ascomycota</taxon>
        <taxon>Pezizomycotina</taxon>
        <taxon>Pezizomycetes</taxon>
        <taxon>Pezizales</taxon>
        <taxon>Pyronemataceae</taxon>
        <taxon>Sphaerosporella</taxon>
    </lineage>
</organism>
<gene>
    <name evidence="4" type="ORF">FN846DRAFT_914128</name>
</gene>
<sequence>MTLPRSTIRLRRHAQRRFSAVTATPLVRPTFTEYHMKAPVLVATREFSLFRGILSTTKREQQRAAVPAAVRQLSSATVSHRGSHPRRRLLNQVRKEVARFSARNGELQQEITGLKQEITGLKQEMTGLKAGNKTLVNRMRIVGTHTLERVIYMSSFRSWLKESVASRLRPLEAKRLLKGLKSAGNNKAQPPAGLSKVRPVLL</sequence>
<proteinExistence type="predicted"/>
<dbReference type="EMBL" id="VXIS01000456">
    <property type="protein sequence ID" value="KAA8893358.1"/>
    <property type="molecule type" value="Genomic_DNA"/>
</dbReference>
<dbReference type="InParanoid" id="A0A5J5EF60"/>
<dbReference type="Pfam" id="PF08172">
    <property type="entry name" value="CASP_C"/>
    <property type="match status" value="1"/>
</dbReference>
<feature type="coiled-coil region" evidence="1">
    <location>
        <begin position="90"/>
        <end position="124"/>
    </location>
</feature>
<evidence type="ECO:0000256" key="1">
    <source>
        <dbReference type="SAM" id="Coils"/>
    </source>
</evidence>
<dbReference type="InterPro" id="IPR012955">
    <property type="entry name" value="CASP_C"/>
</dbReference>
<reference evidence="4 5" key="1">
    <citation type="submission" date="2019-09" db="EMBL/GenBank/DDBJ databases">
        <title>Draft genome of the ectomycorrhizal ascomycete Sphaerosporella brunnea.</title>
        <authorList>
            <consortium name="DOE Joint Genome Institute"/>
            <person name="Benucci G.M."/>
            <person name="Marozzi G."/>
            <person name="Antonielli L."/>
            <person name="Sanchez S."/>
            <person name="Marco P."/>
            <person name="Wang X."/>
            <person name="Falini L.B."/>
            <person name="Barry K."/>
            <person name="Haridas S."/>
            <person name="Lipzen A."/>
            <person name="Labutti K."/>
            <person name="Grigoriev I.V."/>
            <person name="Murat C."/>
            <person name="Martin F."/>
            <person name="Albertini E."/>
            <person name="Donnini D."/>
            <person name="Bonito G."/>
        </authorList>
    </citation>
    <scope>NUCLEOTIDE SEQUENCE [LARGE SCALE GENOMIC DNA]</scope>
    <source>
        <strain evidence="4 5">Sb_GMNB300</strain>
    </source>
</reference>
<protein>
    <recommendedName>
        <fullName evidence="3">CASP C-terminal domain-containing protein</fullName>
    </recommendedName>
</protein>
<dbReference type="OrthoDB" id="4096268at2759"/>
<dbReference type="Proteomes" id="UP000326924">
    <property type="component" value="Unassembled WGS sequence"/>
</dbReference>
<dbReference type="AlphaFoldDB" id="A0A5J5EF60"/>
<evidence type="ECO:0000259" key="3">
    <source>
        <dbReference type="Pfam" id="PF08172"/>
    </source>
</evidence>
<feature type="region of interest" description="Disordered" evidence="2">
    <location>
        <begin position="182"/>
        <end position="202"/>
    </location>
</feature>
<dbReference type="Gene3D" id="1.20.5.170">
    <property type="match status" value="1"/>
</dbReference>
<dbReference type="GO" id="GO:0006891">
    <property type="term" value="P:intra-Golgi vesicle-mediated transport"/>
    <property type="evidence" value="ECO:0007669"/>
    <property type="project" value="InterPro"/>
</dbReference>
<keyword evidence="1" id="KW-0175">Coiled coil</keyword>
<comment type="caution">
    <text evidence="4">The sequence shown here is derived from an EMBL/GenBank/DDBJ whole genome shotgun (WGS) entry which is preliminary data.</text>
</comment>